<dbReference type="EMBL" id="MNCJ02000326">
    <property type="protein sequence ID" value="KAF5780831.1"/>
    <property type="molecule type" value="Genomic_DNA"/>
</dbReference>
<evidence type="ECO:0000313" key="3">
    <source>
        <dbReference type="Proteomes" id="UP000215914"/>
    </source>
</evidence>
<dbReference type="Proteomes" id="UP000215914">
    <property type="component" value="Unassembled WGS sequence"/>
</dbReference>
<feature type="compositionally biased region" description="Polar residues" evidence="1">
    <location>
        <begin position="59"/>
        <end position="72"/>
    </location>
</feature>
<protein>
    <submittedName>
        <fullName evidence="2">Uncharacterized protein</fullName>
    </submittedName>
</protein>
<dbReference type="AlphaFoldDB" id="A0A9K3MYX3"/>
<evidence type="ECO:0000313" key="2">
    <source>
        <dbReference type="EMBL" id="KAF5780831.1"/>
    </source>
</evidence>
<sequence length="72" mass="7957">MGYDKYTHYKGTRGGSLVIEFITHKHQSSFAMSLTIFPSLTSIFSRGGHHSPPHPTISPQPTNTLTNQNDNA</sequence>
<reference evidence="2" key="1">
    <citation type="journal article" date="2017" name="Nature">
        <title>The sunflower genome provides insights into oil metabolism, flowering and Asterid evolution.</title>
        <authorList>
            <person name="Badouin H."/>
            <person name="Gouzy J."/>
            <person name="Grassa C.J."/>
            <person name="Murat F."/>
            <person name="Staton S.E."/>
            <person name="Cottret L."/>
            <person name="Lelandais-Briere C."/>
            <person name="Owens G.L."/>
            <person name="Carrere S."/>
            <person name="Mayjonade B."/>
            <person name="Legrand L."/>
            <person name="Gill N."/>
            <person name="Kane N.C."/>
            <person name="Bowers J.E."/>
            <person name="Hubner S."/>
            <person name="Bellec A."/>
            <person name="Berard A."/>
            <person name="Berges H."/>
            <person name="Blanchet N."/>
            <person name="Boniface M.C."/>
            <person name="Brunel D."/>
            <person name="Catrice O."/>
            <person name="Chaidir N."/>
            <person name="Claudel C."/>
            <person name="Donnadieu C."/>
            <person name="Faraut T."/>
            <person name="Fievet G."/>
            <person name="Helmstetter N."/>
            <person name="King M."/>
            <person name="Knapp S.J."/>
            <person name="Lai Z."/>
            <person name="Le Paslier M.C."/>
            <person name="Lippi Y."/>
            <person name="Lorenzon L."/>
            <person name="Mandel J.R."/>
            <person name="Marage G."/>
            <person name="Marchand G."/>
            <person name="Marquand E."/>
            <person name="Bret-Mestries E."/>
            <person name="Morien E."/>
            <person name="Nambeesan S."/>
            <person name="Nguyen T."/>
            <person name="Pegot-Espagnet P."/>
            <person name="Pouilly N."/>
            <person name="Raftis F."/>
            <person name="Sallet E."/>
            <person name="Schiex T."/>
            <person name="Thomas J."/>
            <person name="Vandecasteele C."/>
            <person name="Vares D."/>
            <person name="Vear F."/>
            <person name="Vautrin S."/>
            <person name="Crespi M."/>
            <person name="Mangin B."/>
            <person name="Burke J.M."/>
            <person name="Salse J."/>
            <person name="Munos S."/>
            <person name="Vincourt P."/>
            <person name="Rieseberg L.H."/>
            <person name="Langlade N.B."/>
        </authorList>
    </citation>
    <scope>NUCLEOTIDE SEQUENCE</scope>
    <source>
        <tissue evidence="2">Leaves</tissue>
    </source>
</reference>
<comment type="caution">
    <text evidence="2">The sequence shown here is derived from an EMBL/GenBank/DDBJ whole genome shotgun (WGS) entry which is preliminary data.</text>
</comment>
<accession>A0A9K3MYX3</accession>
<reference evidence="2" key="2">
    <citation type="submission" date="2020-06" db="EMBL/GenBank/DDBJ databases">
        <title>Helianthus annuus Genome sequencing and assembly Release 2.</title>
        <authorList>
            <person name="Gouzy J."/>
            <person name="Langlade N."/>
            <person name="Munos S."/>
        </authorList>
    </citation>
    <scope>NUCLEOTIDE SEQUENCE</scope>
    <source>
        <tissue evidence="2">Leaves</tissue>
    </source>
</reference>
<keyword evidence="3" id="KW-1185">Reference proteome</keyword>
<feature type="region of interest" description="Disordered" evidence="1">
    <location>
        <begin position="45"/>
        <end position="72"/>
    </location>
</feature>
<dbReference type="Gramene" id="mRNA:HanXRQr2_Chr11g0476421">
    <property type="protein sequence ID" value="CDS:HanXRQr2_Chr11g0476421.1"/>
    <property type="gene ID" value="HanXRQr2_Chr11g0476421"/>
</dbReference>
<evidence type="ECO:0000256" key="1">
    <source>
        <dbReference type="SAM" id="MobiDB-lite"/>
    </source>
</evidence>
<proteinExistence type="predicted"/>
<gene>
    <name evidence="2" type="ORF">HanXRQr2_Chr11g0476421</name>
</gene>
<organism evidence="2 3">
    <name type="scientific">Helianthus annuus</name>
    <name type="common">Common sunflower</name>
    <dbReference type="NCBI Taxonomy" id="4232"/>
    <lineage>
        <taxon>Eukaryota</taxon>
        <taxon>Viridiplantae</taxon>
        <taxon>Streptophyta</taxon>
        <taxon>Embryophyta</taxon>
        <taxon>Tracheophyta</taxon>
        <taxon>Spermatophyta</taxon>
        <taxon>Magnoliopsida</taxon>
        <taxon>eudicotyledons</taxon>
        <taxon>Gunneridae</taxon>
        <taxon>Pentapetalae</taxon>
        <taxon>asterids</taxon>
        <taxon>campanulids</taxon>
        <taxon>Asterales</taxon>
        <taxon>Asteraceae</taxon>
        <taxon>Asteroideae</taxon>
        <taxon>Heliantheae alliance</taxon>
        <taxon>Heliantheae</taxon>
        <taxon>Helianthus</taxon>
    </lineage>
</organism>
<name>A0A9K3MYX3_HELAN</name>